<dbReference type="RefSeq" id="WP_249334321.1">
    <property type="nucleotide sequence ID" value="NZ_JACRSY010000050.1"/>
</dbReference>
<comment type="caution">
    <text evidence="2">The sequence shown here is derived from an EMBL/GenBank/DDBJ whole genome shotgun (WGS) entry which is preliminary data.</text>
</comment>
<keyword evidence="1" id="KW-1133">Transmembrane helix</keyword>
<keyword evidence="3" id="KW-1185">Reference proteome</keyword>
<evidence type="ECO:0000313" key="2">
    <source>
        <dbReference type="EMBL" id="MBC8581405.1"/>
    </source>
</evidence>
<proteinExistence type="predicted"/>
<evidence type="ECO:0000313" key="3">
    <source>
        <dbReference type="Proteomes" id="UP000655830"/>
    </source>
</evidence>
<protein>
    <submittedName>
        <fullName evidence="2">Uncharacterized protein</fullName>
    </submittedName>
</protein>
<keyword evidence="1" id="KW-0812">Transmembrane</keyword>
<dbReference type="AlphaFoldDB" id="A0A926IAZ8"/>
<evidence type="ECO:0000256" key="1">
    <source>
        <dbReference type="SAM" id="Phobius"/>
    </source>
</evidence>
<accession>A0A926IAZ8</accession>
<gene>
    <name evidence="2" type="ORF">H8718_18100</name>
</gene>
<dbReference type="EMBL" id="JACRSY010000050">
    <property type="protein sequence ID" value="MBC8581405.1"/>
    <property type="molecule type" value="Genomic_DNA"/>
</dbReference>
<keyword evidence="1" id="KW-0472">Membrane</keyword>
<dbReference type="Proteomes" id="UP000655830">
    <property type="component" value="Unassembled WGS sequence"/>
</dbReference>
<feature type="transmembrane region" description="Helical" evidence="1">
    <location>
        <begin position="28"/>
        <end position="46"/>
    </location>
</feature>
<name>A0A926IAZ8_9FIRM</name>
<reference evidence="2" key="1">
    <citation type="submission" date="2020-08" db="EMBL/GenBank/DDBJ databases">
        <title>Genome public.</title>
        <authorList>
            <person name="Liu C."/>
            <person name="Sun Q."/>
        </authorList>
    </citation>
    <scope>NUCLEOTIDE SEQUENCE</scope>
    <source>
        <strain evidence="2">NSJ-12</strain>
    </source>
</reference>
<feature type="transmembrane region" description="Helical" evidence="1">
    <location>
        <begin position="58"/>
        <end position="75"/>
    </location>
</feature>
<sequence>MLILIMILMAIVCLYVICVKKDSISFLLFGLCLSFIIMFIGIIIYIAKSGGFSQSQRFFLFLIPSIQVKLQYLPISLD</sequence>
<organism evidence="2 3">
    <name type="scientific">Zhenhengia yiwuensis</name>
    <dbReference type="NCBI Taxonomy" id="2763666"/>
    <lineage>
        <taxon>Bacteria</taxon>
        <taxon>Bacillati</taxon>
        <taxon>Bacillota</taxon>
        <taxon>Clostridia</taxon>
        <taxon>Lachnospirales</taxon>
        <taxon>Lachnospiraceae</taxon>
        <taxon>Zhenhengia</taxon>
    </lineage>
</organism>